<evidence type="ECO:0000256" key="8">
    <source>
        <dbReference type="ARBA" id="ARBA00042890"/>
    </source>
</evidence>
<name>A0A7L9UC57_9BURK</name>
<dbReference type="EMBL" id="CP062941">
    <property type="protein sequence ID" value="QOL52019.1"/>
    <property type="molecule type" value="Genomic_DNA"/>
</dbReference>
<dbReference type="Gene3D" id="3.30.2350.10">
    <property type="entry name" value="Pseudouridine synthase"/>
    <property type="match status" value="1"/>
</dbReference>
<evidence type="ECO:0000256" key="9">
    <source>
        <dbReference type="ARBA" id="ARBA00043147"/>
    </source>
</evidence>
<evidence type="ECO:0000256" key="4">
    <source>
        <dbReference type="ARBA" id="ARBA00039989"/>
    </source>
</evidence>
<keyword evidence="10" id="KW-0694">RNA-binding</keyword>
<dbReference type="InterPro" id="IPR002942">
    <property type="entry name" value="S4_RNA-bd"/>
</dbReference>
<reference evidence="12 13" key="1">
    <citation type="submission" date="2020-10" db="EMBL/GenBank/DDBJ databases">
        <title>Genome sequencing of Massilia sp. LPB0304.</title>
        <authorList>
            <person name="Kim J."/>
        </authorList>
    </citation>
    <scope>NUCLEOTIDE SEQUENCE [LARGE SCALE GENOMIC DNA]</scope>
    <source>
        <strain evidence="12 13">LPB0304</strain>
    </source>
</reference>
<dbReference type="SUPFAM" id="SSF55174">
    <property type="entry name" value="Alpha-L RNA-binding motif"/>
    <property type="match status" value="1"/>
</dbReference>
<dbReference type="GO" id="GO:0160138">
    <property type="term" value="F:23S rRNA pseudouridine(2604) synthase activity"/>
    <property type="evidence" value="ECO:0007669"/>
    <property type="project" value="UniProtKB-EC"/>
</dbReference>
<evidence type="ECO:0000313" key="13">
    <source>
        <dbReference type="Proteomes" id="UP000593875"/>
    </source>
</evidence>
<accession>A0A7L9UC57</accession>
<dbReference type="EC" id="5.4.99.21" evidence="3"/>
<dbReference type="SUPFAM" id="SSF55120">
    <property type="entry name" value="Pseudouridine synthase"/>
    <property type="match status" value="1"/>
</dbReference>
<dbReference type="InterPro" id="IPR050343">
    <property type="entry name" value="RsuA_PseudoU_synthase"/>
</dbReference>
<comment type="catalytic activity">
    <reaction evidence="2">
        <text>uridine(2604) in 23S rRNA = pseudouridine(2604) in 23S rRNA</text>
        <dbReference type="Rhea" id="RHEA:38875"/>
        <dbReference type="Rhea" id="RHEA-COMP:10093"/>
        <dbReference type="Rhea" id="RHEA-COMP:10094"/>
        <dbReference type="ChEBI" id="CHEBI:65314"/>
        <dbReference type="ChEBI" id="CHEBI:65315"/>
        <dbReference type="EC" id="5.4.99.21"/>
    </reaction>
</comment>
<dbReference type="PROSITE" id="PS50889">
    <property type="entry name" value="S4"/>
    <property type="match status" value="1"/>
</dbReference>
<proteinExistence type="predicted"/>
<feature type="domain" description="RNA-binding S4" evidence="11">
    <location>
        <begin position="10"/>
        <end position="67"/>
    </location>
</feature>
<evidence type="ECO:0000256" key="6">
    <source>
        <dbReference type="ARBA" id="ARBA00041697"/>
    </source>
</evidence>
<dbReference type="InterPro" id="IPR020103">
    <property type="entry name" value="PsdUridine_synth_cat_dom_sf"/>
</dbReference>
<dbReference type="GO" id="GO:0003723">
    <property type="term" value="F:RNA binding"/>
    <property type="evidence" value="ECO:0007669"/>
    <property type="project" value="UniProtKB-KW"/>
</dbReference>
<gene>
    <name evidence="12" type="ORF">LPB04_13035</name>
</gene>
<dbReference type="RefSeq" id="WP_193688987.1">
    <property type="nucleotide sequence ID" value="NZ_CP062941.1"/>
</dbReference>
<dbReference type="PANTHER" id="PTHR47683">
    <property type="entry name" value="PSEUDOURIDINE SYNTHASE FAMILY PROTEIN-RELATED"/>
    <property type="match status" value="1"/>
</dbReference>
<keyword evidence="13" id="KW-1185">Reference proteome</keyword>
<evidence type="ECO:0000256" key="3">
    <source>
        <dbReference type="ARBA" id="ARBA00038922"/>
    </source>
</evidence>
<evidence type="ECO:0000256" key="5">
    <source>
        <dbReference type="ARBA" id="ARBA00041420"/>
    </source>
</evidence>
<dbReference type="Proteomes" id="UP000593875">
    <property type="component" value="Chromosome"/>
</dbReference>
<comment type="catalytic activity">
    <reaction evidence="1">
        <text>uridine(35) in tRNA(Tyr) = pseudouridine(35) in tRNA(Tyr)</text>
        <dbReference type="Rhea" id="RHEA:60556"/>
        <dbReference type="Rhea" id="RHEA-COMP:15607"/>
        <dbReference type="Rhea" id="RHEA-COMP:15608"/>
        <dbReference type="ChEBI" id="CHEBI:65314"/>
        <dbReference type="ChEBI" id="CHEBI:65315"/>
    </reaction>
</comment>
<dbReference type="Pfam" id="PF01479">
    <property type="entry name" value="S4"/>
    <property type="match status" value="1"/>
</dbReference>
<evidence type="ECO:0000256" key="2">
    <source>
        <dbReference type="ARBA" id="ARBA00036535"/>
    </source>
</evidence>
<evidence type="ECO:0000259" key="11">
    <source>
        <dbReference type="SMART" id="SM00363"/>
    </source>
</evidence>
<sequence>MSNTGNAEGIRLAKRVAELVQCSRAEAERYIAGAGVTVDGVVVEDPATRVLPSQSVAVLPGASAEEAPPVTILLHKPEGMNAGVGMRGANALECLTPETLVVGGHGQPRFLRRHLARLTLCTPLETDASGLLVYSQDFRVVRKLLDDGERVEHEYVVEVSGGIREGGLALLNHGLSFNGKPINPMKVSWQSEGRLRFAAKGVRPGQLEHMCAAVGLTVTDIKRLRVGRMSMGGLPAGQWRYLTDYERF</sequence>
<evidence type="ECO:0000256" key="10">
    <source>
        <dbReference type="PROSITE-ProRule" id="PRU00182"/>
    </source>
</evidence>
<evidence type="ECO:0000313" key="12">
    <source>
        <dbReference type="EMBL" id="QOL52019.1"/>
    </source>
</evidence>
<dbReference type="InterPro" id="IPR036986">
    <property type="entry name" value="S4_RNA-bd_sf"/>
</dbReference>
<evidence type="ECO:0000256" key="7">
    <source>
        <dbReference type="ARBA" id="ARBA00042843"/>
    </source>
</evidence>
<dbReference type="GO" id="GO:0006396">
    <property type="term" value="P:RNA processing"/>
    <property type="evidence" value="ECO:0007669"/>
    <property type="project" value="UniProtKB-ARBA"/>
</dbReference>
<organism evidence="12 13">
    <name type="scientific">Massilia litorea</name>
    <dbReference type="NCBI Taxonomy" id="2769491"/>
    <lineage>
        <taxon>Bacteria</taxon>
        <taxon>Pseudomonadati</taxon>
        <taxon>Pseudomonadota</taxon>
        <taxon>Betaproteobacteria</taxon>
        <taxon>Burkholderiales</taxon>
        <taxon>Oxalobacteraceae</taxon>
        <taxon>Telluria group</taxon>
        <taxon>Massilia</taxon>
    </lineage>
</organism>
<dbReference type="KEGG" id="mlir:LPB04_13035"/>
<dbReference type="GO" id="GO:0001522">
    <property type="term" value="P:pseudouridine synthesis"/>
    <property type="evidence" value="ECO:0007669"/>
    <property type="project" value="InterPro"/>
</dbReference>
<protein>
    <recommendedName>
        <fullName evidence="4">Dual-specificity RNA pseudouridine synthase RluF</fullName>
        <ecNumber evidence="3">5.4.99.21</ecNumber>
    </recommendedName>
    <alternativeName>
        <fullName evidence="6">23S rRNA pseudouridine(2604) synthase</fullName>
    </alternativeName>
    <alternativeName>
        <fullName evidence="8">Ribosomal large subunit pseudouridine synthase F</fullName>
    </alternativeName>
    <alternativeName>
        <fullName evidence="7">rRNA pseudouridylate synthase F</fullName>
    </alternativeName>
    <alternativeName>
        <fullName evidence="9">rRNA-uridine isomerase F</fullName>
    </alternativeName>
    <alternativeName>
        <fullName evidence="5">tRNA(Tyr) pseudouridine(35) synthase</fullName>
    </alternativeName>
</protein>
<evidence type="ECO:0000256" key="1">
    <source>
        <dbReference type="ARBA" id="ARBA00036390"/>
    </source>
</evidence>
<dbReference type="Gene3D" id="3.10.290.10">
    <property type="entry name" value="RNA-binding S4 domain"/>
    <property type="match status" value="1"/>
</dbReference>
<dbReference type="SMART" id="SM00363">
    <property type="entry name" value="S4"/>
    <property type="match status" value="1"/>
</dbReference>
<dbReference type="CDD" id="cd02555">
    <property type="entry name" value="PSSA_1"/>
    <property type="match status" value="1"/>
</dbReference>
<dbReference type="AlphaFoldDB" id="A0A7L9UC57"/>
<dbReference type="CDD" id="cd00165">
    <property type="entry name" value="S4"/>
    <property type="match status" value="1"/>
</dbReference>
<dbReference type="PANTHER" id="PTHR47683:SF2">
    <property type="entry name" value="RNA-BINDING S4 DOMAIN-CONTAINING PROTEIN"/>
    <property type="match status" value="1"/>
</dbReference>